<evidence type="ECO:0000313" key="2">
    <source>
        <dbReference type="EMBL" id="GES36903.1"/>
    </source>
</evidence>
<comment type="caution">
    <text evidence="2">The sequence shown here is derived from an EMBL/GenBank/DDBJ whole genome shotgun (WGS) entry which is preliminary data.</text>
</comment>
<gene>
    <name evidence="2" type="ORF">RAJCM14343_2157</name>
</gene>
<protein>
    <submittedName>
        <fullName evidence="2">Uncharacterized protein</fullName>
    </submittedName>
</protein>
<keyword evidence="3" id="KW-1185">Reference proteome</keyword>
<organism evidence="2 3">
    <name type="scientific">Rhodococcus aetherivorans</name>
    <dbReference type="NCBI Taxonomy" id="191292"/>
    <lineage>
        <taxon>Bacteria</taxon>
        <taxon>Bacillati</taxon>
        <taxon>Actinomycetota</taxon>
        <taxon>Actinomycetes</taxon>
        <taxon>Mycobacteriales</taxon>
        <taxon>Nocardiaceae</taxon>
        <taxon>Rhodococcus</taxon>
    </lineage>
</organism>
<proteinExistence type="predicted"/>
<feature type="region of interest" description="Disordered" evidence="1">
    <location>
        <begin position="1"/>
        <end position="28"/>
    </location>
</feature>
<sequence length="117" mass="12219">MGSFPGRRRWGESAASAPGKAGPKWSGRSAANRRFGVEADPLEAAGDLCISVGVGELYAAPVGEGRAEKISAGSFSARGLSHRFMDWTGLPSYAASRGSGLLVTRVVRLRGRRTPSA</sequence>
<accession>A0ABQ0YK26</accession>
<evidence type="ECO:0000256" key="1">
    <source>
        <dbReference type="SAM" id="MobiDB-lite"/>
    </source>
</evidence>
<name>A0ABQ0YK26_9NOCA</name>
<reference evidence="2 3" key="1">
    <citation type="journal article" date="2018" name="Biodegradation">
        <title>1,4-Dioxane degradation characteristics of Rhodococcus aetherivorans JCM 14343.</title>
        <authorList>
            <person name="Inoue D."/>
            <person name="Tsunoda T."/>
            <person name="Yamamoto N."/>
            <person name="Ike M."/>
            <person name="Sei K."/>
        </authorList>
    </citation>
    <scope>NUCLEOTIDE SEQUENCE [LARGE SCALE GENOMIC DNA]</scope>
    <source>
        <strain evidence="2 3">JCM 14343</strain>
    </source>
</reference>
<dbReference type="Proteomes" id="UP000325466">
    <property type="component" value="Unassembled WGS sequence"/>
</dbReference>
<evidence type="ECO:0000313" key="3">
    <source>
        <dbReference type="Proteomes" id="UP000325466"/>
    </source>
</evidence>
<dbReference type="EMBL" id="BLAH01000076">
    <property type="protein sequence ID" value="GES36903.1"/>
    <property type="molecule type" value="Genomic_DNA"/>
</dbReference>